<dbReference type="PANTHER" id="PTHR43745">
    <property type="entry name" value="NITROREDUCTASE MJ1384-RELATED"/>
    <property type="match status" value="1"/>
</dbReference>
<dbReference type="Pfam" id="PF00881">
    <property type="entry name" value="Nitroreductase"/>
    <property type="match status" value="1"/>
</dbReference>
<evidence type="ECO:0000259" key="1">
    <source>
        <dbReference type="Pfam" id="PF00881"/>
    </source>
</evidence>
<dbReference type="AlphaFoldDB" id="S9QYG2"/>
<dbReference type="PANTHER" id="PTHR43745:SF2">
    <property type="entry name" value="NITROREDUCTASE MJ1384-RELATED"/>
    <property type="match status" value="1"/>
</dbReference>
<name>S9QYG2_CYSF2</name>
<dbReference type="GO" id="GO:0016491">
    <property type="term" value="F:oxidoreductase activity"/>
    <property type="evidence" value="ECO:0007669"/>
    <property type="project" value="InterPro"/>
</dbReference>
<evidence type="ECO:0000313" key="2">
    <source>
        <dbReference type="EMBL" id="EPX61708.1"/>
    </source>
</evidence>
<proteinExistence type="predicted"/>
<dbReference type="EMBL" id="ANAH02000009">
    <property type="protein sequence ID" value="EPX61708.1"/>
    <property type="molecule type" value="Genomic_DNA"/>
</dbReference>
<dbReference type="SUPFAM" id="SSF55469">
    <property type="entry name" value="FMN-dependent nitroreductase-like"/>
    <property type="match status" value="1"/>
</dbReference>
<dbReference type="Gene3D" id="3.40.109.10">
    <property type="entry name" value="NADH Oxidase"/>
    <property type="match status" value="1"/>
</dbReference>
<organism evidence="2 3">
    <name type="scientific">Cystobacter fuscus (strain ATCC 25194 / DSM 2262 / NBRC 100088 / M29)</name>
    <dbReference type="NCBI Taxonomy" id="1242864"/>
    <lineage>
        <taxon>Bacteria</taxon>
        <taxon>Pseudomonadati</taxon>
        <taxon>Myxococcota</taxon>
        <taxon>Myxococcia</taxon>
        <taxon>Myxococcales</taxon>
        <taxon>Cystobacterineae</taxon>
        <taxon>Archangiaceae</taxon>
        <taxon>Cystobacter</taxon>
    </lineage>
</organism>
<dbReference type="InterPro" id="IPR000415">
    <property type="entry name" value="Nitroreductase-like"/>
</dbReference>
<dbReference type="Proteomes" id="UP000011682">
    <property type="component" value="Unassembled WGS sequence"/>
</dbReference>
<feature type="domain" description="Nitroreductase" evidence="1">
    <location>
        <begin position="6"/>
        <end position="181"/>
    </location>
</feature>
<dbReference type="InterPro" id="IPR052544">
    <property type="entry name" value="Bacteriocin_Proc_Enz"/>
</dbReference>
<dbReference type="InterPro" id="IPR029479">
    <property type="entry name" value="Nitroreductase"/>
</dbReference>
<dbReference type="CDD" id="cd02142">
    <property type="entry name" value="McbC_SagB-like_oxidoreductase"/>
    <property type="match status" value="1"/>
</dbReference>
<reference evidence="2" key="1">
    <citation type="submission" date="2013-05" db="EMBL/GenBank/DDBJ databases">
        <title>Genome assembly of Cystobacter fuscus DSM 2262.</title>
        <authorList>
            <person name="Sharma G."/>
            <person name="Khatri I."/>
            <person name="Kaur C."/>
            <person name="Mayilraj S."/>
            <person name="Subramanian S."/>
        </authorList>
    </citation>
    <scope>NUCLEOTIDE SEQUENCE [LARGE SCALE GENOMIC DNA]</scope>
    <source>
        <strain evidence="2">DSM 2262</strain>
    </source>
</reference>
<keyword evidence="3" id="KW-1185">Reference proteome</keyword>
<protein>
    <submittedName>
        <fullName evidence="2">Nitroreductase</fullName>
    </submittedName>
</protein>
<sequence length="185" mass="20256">MLSALERRRSTRTFGNTPLAQHELMTLLWATYGGLESGRRTVPSSGSVYPLRLRVVVRAVEGLAPQVYAFDHHNGELTPEPEVPAPMELQTWYVTRHVNFDGSAALVVMIGDLSRIAAVYGERGYRFLHLEAGHAGQNLCLAASLLDVPHVALGGFDDDVVNRAFHLEGSDSFVVYSVLLGCHQG</sequence>
<gene>
    <name evidence="2" type="ORF">D187_010327</name>
</gene>
<accession>S9QYG2</accession>
<dbReference type="eggNOG" id="COG0778">
    <property type="taxonomic scope" value="Bacteria"/>
</dbReference>
<evidence type="ECO:0000313" key="3">
    <source>
        <dbReference type="Proteomes" id="UP000011682"/>
    </source>
</evidence>
<comment type="caution">
    <text evidence="2">The sequence shown here is derived from an EMBL/GenBank/DDBJ whole genome shotgun (WGS) entry which is preliminary data.</text>
</comment>